<evidence type="ECO:0000256" key="7">
    <source>
        <dbReference type="ARBA" id="ARBA00023002"/>
    </source>
</evidence>
<comment type="cofactor">
    <cofactor evidence="1">
        <name>FMN</name>
        <dbReference type="ChEBI" id="CHEBI:58210"/>
    </cofactor>
</comment>
<comment type="cofactor">
    <cofactor evidence="2">
        <name>[4Fe-4S] cluster</name>
        <dbReference type="ChEBI" id="CHEBI:49883"/>
    </cofactor>
</comment>
<dbReference type="GO" id="GO:0051536">
    <property type="term" value="F:iron-sulfur cluster binding"/>
    <property type="evidence" value="ECO:0007669"/>
    <property type="project" value="UniProtKB-KW"/>
</dbReference>
<reference evidence="12 13" key="1">
    <citation type="submission" date="2016-10" db="EMBL/GenBank/DDBJ databases">
        <title>Genome sequence of Mycobacterium talmonii.</title>
        <authorList>
            <person name="Greninger A.L."/>
            <person name="Elliott B."/>
            <person name="Vasireddy S."/>
            <person name="Vasireddy R."/>
        </authorList>
    </citation>
    <scope>NUCLEOTIDE SEQUENCE [LARGE SCALE GENOMIC DNA]</scope>
    <source>
        <strain evidence="13">NE-TNMC-100812</strain>
    </source>
</reference>
<protein>
    <submittedName>
        <fullName evidence="12">NADH oxidase</fullName>
    </submittedName>
</protein>
<dbReference type="Pfam" id="PF00724">
    <property type="entry name" value="Oxidored_FMN"/>
    <property type="match status" value="1"/>
</dbReference>
<evidence type="ECO:0000256" key="6">
    <source>
        <dbReference type="ARBA" id="ARBA00022723"/>
    </source>
</evidence>
<accession>A0A1S1NG24</accession>
<keyword evidence="7" id="KW-0560">Oxidoreductase</keyword>
<dbReference type="InterPro" id="IPR036188">
    <property type="entry name" value="FAD/NAD-bd_sf"/>
</dbReference>
<evidence type="ECO:0000256" key="3">
    <source>
        <dbReference type="ARBA" id="ARBA00011048"/>
    </source>
</evidence>
<evidence type="ECO:0000259" key="10">
    <source>
        <dbReference type="Pfam" id="PF00724"/>
    </source>
</evidence>
<dbReference type="Gene3D" id="3.40.50.720">
    <property type="entry name" value="NAD(P)-binding Rossmann-like Domain"/>
    <property type="match status" value="1"/>
</dbReference>
<dbReference type="Pfam" id="PF07992">
    <property type="entry name" value="Pyr_redox_2"/>
    <property type="match status" value="1"/>
</dbReference>
<dbReference type="PRINTS" id="PR00368">
    <property type="entry name" value="FADPNR"/>
</dbReference>
<dbReference type="PRINTS" id="PR00411">
    <property type="entry name" value="PNDRDTASEI"/>
</dbReference>
<evidence type="ECO:0000313" key="12">
    <source>
        <dbReference type="EMBL" id="OHV01210.1"/>
    </source>
</evidence>
<dbReference type="InterPro" id="IPR013785">
    <property type="entry name" value="Aldolase_TIM"/>
</dbReference>
<keyword evidence="6" id="KW-0479">Metal-binding</keyword>
<dbReference type="InterPro" id="IPR023753">
    <property type="entry name" value="FAD/NAD-binding_dom"/>
</dbReference>
<evidence type="ECO:0000256" key="8">
    <source>
        <dbReference type="ARBA" id="ARBA00023004"/>
    </source>
</evidence>
<sequence>MTIRNRLVMSPMETMYGTPEGLPSPRTRDYFAARARGGVGLITVGATGIDPRHPETPGGLHLGTDDAVAAHRALVEAVHEHGAKIQPQLVHAGPDGLGPELHRVTSLGPSVIPSYLTGRPSAEISKPQLLEVFDLFRAAARRAAEAGYDGLELHAAHGYMFLGSFLAPQRNRRTDDYRGDSVRGRIRVVLEALAAIRAEIGDALPITLRISGYERVAGGRPIYETAQVAPQLVAAGVDAFHVSGGVIDRLVTQMVNGADDGDALNVGAAAAVKEVVDVPVIAVGRIHDPQRAEQILADGRADFIAMGRPLLADPELPAKLAAGHATRVRRCISCENCIDAMEQRFSVDCAVNPRTGKERELAVRPARRRRRVAVIGAGPAGLEAARVAAARGHRVTLFEAAGQLGGALLWASVLHPENQPFLRYLRAEIARSSVKVVLNHTVGVDDITELAPDGVIVATGGTVVVPDIPGADLPHVRTGPGLRGLFAGRRQRLIRPTLLRAASRAWLPVGDRVAIIGGDLVALELAEFLARRGRRVAILEAGKTLAPEIGNKRKTEHMDRLDRLGVTVHVRASVEQITAAAVEFTPAGGTSRALPADSVVVAGTLHADTTLFDAVAAALPTAQVSAAGDCTGLGLIRKATEDGARAACAL</sequence>
<gene>
    <name evidence="12" type="ORF">BKN37_17205</name>
</gene>
<keyword evidence="5" id="KW-0288">FMN</keyword>
<dbReference type="SUPFAM" id="SSF51905">
    <property type="entry name" value="FAD/NAD(P)-binding domain"/>
    <property type="match status" value="1"/>
</dbReference>
<keyword evidence="9" id="KW-0411">Iron-sulfur</keyword>
<comment type="caution">
    <text evidence="12">The sequence shown here is derived from an EMBL/GenBank/DDBJ whole genome shotgun (WGS) entry which is preliminary data.</text>
</comment>
<dbReference type="AlphaFoldDB" id="A0A1S1NG24"/>
<evidence type="ECO:0000313" key="13">
    <source>
        <dbReference type="Proteomes" id="UP000179734"/>
    </source>
</evidence>
<keyword evidence="13" id="KW-1185">Reference proteome</keyword>
<dbReference type="Gene3D" id="3.50.50.60">
    <property type="entry name" value="FAD/NAD(P)-binding domain"/>
    <property type="match status" value="1"/>
</dbReference>
<comment type="similarity">
    <text evidence="3">In the N-terminal section; belongs to the NADH:flavin oxidoreductase/NADH oxidase family.</text>
</comment>
<dbReference type="EMBL" id="MLQM01000101">
    <property type="protein sequence ID" value="OHV01210.1"/>
    <property type="molecule type" value="Genomic_DNA"/>
</dbReference>
<evidence type="ECO:0000256" key="2">
    <source>
        <dbReference type="ARBA" id="ARBA00001966"/>
    </source>
</evidence>
<keyword evidence="4" id="KW-0285">Flavoprotein</keyword>
<dbReference type="GO" id="GO:0016491">
    <property type="term" value="F:oxidoreductase activity"/>
    <property type="evidence" value="ECO:0007669"/>
    <property type="project" value="UniProtKB-KW"/>
</dbReference>
<dbReference type="InterPro" id="IPR001155">
    <property type="entry name" value="OxRdtase_FMN_N"/>
</dbReference>
<evidence type="ECO:0000256" key="4">
    <source>
        <dbReference type="ARBA" id="ARBA00022630"/>
    </source>
</evidence>
<dbReference type="PANTHER" id="PTHR42917">
    <property type="entry name" value="2,4-DIENOYL-COA REDUCTASE"/>
    <property type="match status" value="1"/>
</dbReference>
<dbReference type="CDD" id="cd02803">
    <property type="entry name" value="OYE_like_FMN_family"/>
    <property type="match status" value="1"/>
</dbReference>
<dbReference type="Gene3D" id="3.20.20.70">
    <property type="entry name" value="Aldolase class I"/>
    <property type="match status" value="1"/>
</dbReference>
<evidence type="ECO:0000259" key="11">
    <source>
        <dbReference type="Pfam" id="PF07992"/>
    </source>
</evidence>
<dbReference type="Proteomes" id="UP000179734">
    <property type="component" value="Unassembled WGS sequence"/>
</dbReference>
<dbReference type="InterPro" id="IPR051793">
    <property type="entry name" value="NADH:flavin_oxidoreductase"/>
</dbReference>
<feature type="domain" description="FAD/NAD(P)-binding" evidence="11">
    <location>
        <begin position="371"/>
        <end position="630"/>
    </location>
</feature>
<evidence type="ECO:0000256" key="9">
    <source>
        <dbReference type="ARBA" id="ARBA00023014"/>
    </source>
</evidence>
<organism evidence="12 13">
    <name type="scientific">Mycobacterium talmoniae</name>
    <dbReference type="NCBI Taxonomy" id="1858794"/>
    <lineage>
        <taxon>Bacteria</taxon>
        <taxon>Bacillati</taxon>
        <taxon>Actinomycetota</taxon>
        <taxon>Actinomycetes</taxon>
        <taxon>Mycobacteriales</taxon>
        <taxon>Mycobacteriaceae</taxon>
        <taxon>Mycobacterium</taxon>
    </lineage>
</organism>
<evidence type="ECO:0000256" key="1">
    <source>
        <dbReference type="ARBA" id="ARBA00001917"/>
    </source>
</evidence>
<dbReference type="GO" id="GO:0046872">
    <property type="term" value="F:metal ion binding"/>
    <property type="evidence" value="ECO:0007669"/>
    <property type="project" value="UniProtKB-KW"/>
</dbReference>
<keyword evidence="8" id="KW-0408">Iron</keyword>
<feature type="domain" description="NADH:flavin oxidoreductase/NADH oxidase N-terminal" evidence="10">
    <location>
        <begin position="1"/>
        <end position="324"/>
    </location>
</feature>
<dbReference type="SUPFAM" id="SSF51395">
    <property type="entry name" value="FMN-linked oxidoreductases"/>
    <property type="match status" value="1"/>
</dbReference>
<evidence type="ECO:0000256" key="5">
    <source>
        <dbReference type="ARBA" id="ARBA00022643"/>
    </source>
</evidence>
<proteinExistence type="inferred from homology"/>
<name>A0A1S1NG24_9MYCO</name>
<dbReference type="PANTHER" id="PTHR42917:SF2">
    <property type="entry name" value="2,4-DIENOYL-COA REDUCTASE [(2E)-ENOYL-COA-PRODUCING]"/>
    <property type="match status" value="1"/>
</dbReference>
<dbReference type="GO" id="GO:0010181">
    <property type="term" value="F:FMN binding"/>
    <property type="evidence" value="ECO:0007669"/>
    <property type="project" value="InterPro"/>
</dbReference>